<dbReference type="GO" id="GO:0071944">
    <property type="term" value="C:cell periphery"/>
    <property type="evidence" value="ECO:0007669"/>
    <property type="project" value="TreeGrafter"/>
</dbReference>
<dbReference type="AlphaFoldDB" id="I1Q5C7"/>
<dbReference type="GO" id="GO:0005829">
    <property type="term" value="C:cytosol"/>
    <property type="evidence" value="ECO:0007669"/>
    <property type="project" value="TreeGrafter"/>
</dbReference>
<keyword evidence="4" id="KW-1185">Reference proteome</keyword>
<dbReference type="GO" id="GO:0004843">
    <property type="term" value="F:cysteine-type deubiquitinase activity"/>
    <property type="evidence" value="ECO:0007669"/>
    <property type="project" value="InterPro"/>
</dbReference>
<evidence type="ECO:0000313" key="3">
    <source>
        <dbReference type="EnsemblPlants" id="ORGLA06G0234000.1"/>
    </source>
</evidence>
<feature type="compositionally biased region" description="Basic and acidic residues" evidence="1">
    <location>
        <begin position="619"/>
        <end position="628"/>
    </location>
</feature>
<evidence type="ECO:0000313" key="4">
    <source>
        <dbReference type="Proteomes" id="UP000007306"/>
    </source>
</evidence>
<feature type="compositionally biased region" description="Acidic residues" evidence="1">
    <location>
        <begin position="93"/>
        <end position="115"/>
    </location>
</feature>
<feature type="region of interest" description="Disordered" evidence="1">
    <location>
        <begin position="619"/>
        <end position="669"/>
    </location>
</feature>
<dbReference type="Proteomes" id="UP000007306">
    <property type="component" value="Chromosome 6"/>
</dbReference>
<feature type="region of interest" description="Disordered" evidence="1">
    <location>
        <begin position="774"/>
        <end position="810"/>
    </location>
</feature>
<dbReference type="InterPro" id="IPR007518">
    <property type="entry name" value="MINDY"/>
</dbReference>
<dbReference type="eggNOG" id="KOG2427">
    <property type="taxonomic scope" value="Eukaryota"/>
</dbReference>
<dbReference type="GO" id="GO:1990380">
    <property type="term" value="F:K48-linked deubiquitinase activity"/>
    <property type="evidence" value="ECO:0007669"/>
    <property type="project" value="InterPro"/>
</dbReference>
<dbReference type="Gramene" id="ORGLA06G0234000.1">
    <property type="protein sequence ID" value="ORGLA06G0234000.1"/>
    <property type="gene ID" value="ORGLA06G0234000"/>
</dbReference>
<reference evidence="3 4" key="2">
    <citation type="submission" date="2018-04" db="EMBL/GenBank/DDBJ databases">
        <title>OglaRS2 (Oryza glaberrima Reference Sequence Version 2).</title>
        <authorList>
            <person name="Zhang J."/>
            <person name="Kudrna D."/>
            <person name="Lee S."/>
            <person name="Talag J."/>
            <person name="Rajasekar S."/>
            <person name="Wing R.A."/>
        </authorList>
    </citation>
    <scope>NUCLEOTIDE SEQUENCE [LARGE SCALE GENOMIC DNA]</scope>
    <source>
        <strain evidence="3 4">cv. IRGC 96717</strain>
    </source>
</reference>
<sequence>MGSNYPRRDPPPGRQRQVPPRGDPPPGRQRVPPRLLINPFRDIGQRLSTGQAFKPIGQVSVSRMLAGPQLFGRLASQLFEVDPSLAFSTAGDSAEEGDEEDEEGEEEETEEECEDKGETKTKAKCLEDKDKDKVQKDEGGESTLPPPQVPRVPRDFCETTLISFLGRRYKIILQSKNGPCSLIAICNYLILTRKLTLPPSMTIVYLDYLVDRVFSQVFSKMKDDSYKTAQAAVEQTATGLDIDIYCTSVDGFEDTPQYGLFRILDIPLYHAWVLDMNNQEDTILLNAVDGRSYNQLNIDRAKYNSKKDADFMIDAAETRRYELIHTFLKDNPGQVTEFGLHTLKAATPDRKLFIFFQNEHFNVVYKYHGRFFVLESDVGFRNYQNIWRSVDSPGESGVLVHDITISRDQHSVLKSGNYFEGAKQSFKKKPHSAKQTQHHIGRIILTNLLTMITRSHKGGRSWNGHWDLDHVMVSDSLDVKINLPCNYQAACKTEAHDFLRVATDVLPEYEVGGKRPGLFRHLDKSLRNYIDHLRYGSAMLRKFQRFITIHPALKSSLTRLQIIDNIYSAHQATTGQVKKLLQSILDSVTLPEDWRLQCQKKDGSVSSVSPIHTVVYEHHRAKMEKSESNEQGDENAEKEGHELGGYVGNDGGNEECPEQRERPDHQPFENSVEDGMVYLRHVRHHGWKGSKDNMGKQQFLRLSDLELVNSNSLGEILPAMVECLIFHKDGYHHMYDKDIYDRVLGWIDEILENYELLEFPKSYGIDFPAITPTGHDDAFPDPHRSAPPSGHYNPIGPPDVPGLEPSCSAR</sequence>
<dbReference type="PANTHER" id="PTHR18063">
    <property type="entry name" value="NF-E2 INDUCIBLE PROTEIN"/>
    <property type="match status" value="1"/>
</dbReference>
<feature type="region of interest" description="Disordered" evidence="1">
    <location>
        <begin position="1"/>
        <end position="35"/>
    </location>
</feature>
<name>I1Q5C7_ORYGL</name>
<dbReference type="PANTHER" id="PTHR18063:SF16">
    <property type="entry name" value="OS06G0723400 PROTEIN"/>
    <property type="match status" value="1"/>
</dbReference>
<feature type="region of interest" description="Disordered" evidence="1">
    <location>
        <begin position="88"/>
        <end position="152"/>
    </location>
</feature>
<proteinExistence type="predicted"/>
<dbReference type="EnsemblPlants" id="ORGLA06G0234000.1">
    <property type="protein sequence ID" value="ORGLA06G0234000.1"/>
    <property type="gene ID" value="ORGLA06G0234000"/>
</dbReference>
<dbReference type="HOGENOM" id="CLU_012296_0_0_1"/>
<evidence type="ECO:0000259" key="2">
    <source>
        <dbReference type="Pfam" id="PF04424"/>
    </source>
</evidence>
<dbReference type="InterPro" id="IPR033979">
    <property type="entry name" value="MINDY_domain"/>
</dbReference>
<protein>
    <recommendedName>
        <fullName evidence="2">MINDY deubiquitinase domain-containing protein</fullName>
    </recommendedName>
</protein>
<reference evidence="3" key="1">
    <citation type="submission" date="2015-06" db="UniProtKB">
        <authorList>
            <consortium name="EnsemblPlants"/>
        </authorList>
    </citation>
    <scope>IDENTIFICATION</scope>
</reference>
<feature type="compositionally biased region" description="Basic and acidic residues" evidence="1">
    <location>
        <begin position="1"/>
        <end position="11"/>
    </location>
</feature>
<dbReference type="STRING" id="4538.I1Q5C7"/>
<feature type="compositionally biased region" description="Basic and acidic residues" evidence="1">
    <location>
        <begin position="116"/>
        <end position="139"/>
    </location>
</feature>
<feature type="compositionally biased region" description="Basic and acidic residues" evidence="1">
    <location>
        <begin position="774"/>
        <end position="784"/>
    </location>
</feature>
<organism evidence="3 4">
    <name type="scientific">Oryza glaberrima</name>
    <name type="common">African rice</name>
    <dbReference type="NCBI Taxonomy" id="4538"/>
    <lineage>
        <taxon>Eukaryota</taxon>
        <taxon>Viridiplantae</taxon>
        <taxon>Streptophyta</taxon>
        <taxon>Embryophyta</taxon>
        <taxon>Tracheophyta</taxon>
        <taxon>Spermatophyta</taxon>
        <taxon>Magnoliopsida</taxon>
        <taxon>Liliopsida</taxon>
        <taxon>Poales</taxon>
        <taxon>Poaceae</taxon>
        <taxon>BOP clade</taxon>
        <taxon>Oryzoideae</taxon>
        <taxon>Oryzeae</taxon>
        <taxon>Oryzinae</taxon>
        <taxon>Oryza</taxon>
    </lineage>
</organism>
<dbReference type="GO" id="GO:0016807">
    <property type="term" value="F:cysteine-type carboxypeptidase activity"/>
    <property type="evidence" value="ECO:0007669"/>
    <property type="project" value="TreeGrafter"/>
</dbReference>
<dbReference type="Pfam" id="PF04424">
    <property type="entry name" value="MINDY_DUB"/>
    <property type="match status" value="1"/>
</dbReference>
<evidence type="ECO:0000256" key="1">
    <source>
        <dbReference type="SAM" id="MobiDB-lite"/>
    </source>
</evidence>
<feature type="domain" description="MINDY deubiquitinase" evidence="2">
    <location>
        <begin position="161"/>
        <end position="392"/>
    </location>
</feature>
<dbReference type="OMA" id="INLPCNY"/>
<dbReference type="GO" id="GO:0071108">
    <property type="term" value="P:protein K48-linked deubiquitination"/>
    <property type="evidence" value="ECO:0007669"/>
    <property type="project" value="TreeGrafter"/>
</dbReference>
<feature type="compositionally biased region" description="Basic and acidic residues" evidence="1">
    <location>
        <begin position="657"/>
        <end position="667"/>
    </location>
</feature>
<accession>I1Q5C7</accession>